<feature type="compositionally biased region" description="Basic and acidic residues" evidence="2">
    <location>
        <begin position="584"/>
        <end position="597"/>
    </location>
</feature>
<sequence>MDSIPESLHGMRSRGDDPKIPTTSSWVAYLAFTCIIVAITMMLRNVGGTKFEPTGLQRMLLSAEADMSLEPEADEEDETTEVTDPIVDELLTQRENDVFERVQTSDDRTAYWEDLKRRLASVDSKLEDVPGIAFELREAQDSFQNDGRAFIDRLNALTNRIENLLVTNEMLRAEHRQLESRFIFERNALELEFEREFGNAARENETLRTRLAELEGNGIGPVGGHDASPEVKSFTEIMNDMGSQQKDMMEIVSNIGQEIGALDRIGGSELEGLRREVDNLMDENKAYKRRVQELEGLIVNGTGLSRQTADELASEVLDATEDLIAADHLSSSVAFSGLDEEDAEPPALDDVYQRTLNQKNRLEEKNKELEAELDESKKRRDELEPSVTAVHILTQQVSSLTKELELKADGTGQEDMERASPWSDSTQVDDSHPVTEPIAQQPSLITLQTRISSLETALQKARAQRDDCSREILRQTSLKNDARTSLNEANHKLSLASDRVAKVGEIIAWRLIQTIGVARGWGSSTASDTSMKSMDWANVLVRKFAENLKAFSWNDDLVGACVDTFVTELEDRRGELPADEDEERSSNADDVRSDRAVDGGSVKKSFSDVFNDDYREQELEVEVEEISDAVGGDTLVDVTEAPMEVLLPDVATEEERARELLEEVGSEAGVVGGGKRGAGE</sequence>
<proteinExistence type="predicted"/>
<keyword evidence="3" id="KW-0812">Transmembrane</keyword>
<feature type="transmembrane region" description="Helical" evidence="3">
    <location>
        <begin position="26"/>
        <end position="43"/>
    </location>
</feature>
<protein>
    <submittedName>
        <fullName evidence="4">Uncharacterized protein</fullName>
    </submittedName>
</protein>
<dbReference type="EMBL" id="JADGJD010000296">
    <property type="protein sequence ID" value="KAJ3052426.1"/>
    <property type="molecule type" value="Genomic_DNA"/>
</dbReference>
<gene>
    <name evidence="4" type="ORF">HK097_006299</name>
</gene>
<evidence type="ECO:0000256" key="2">
    <source>
        <dbReference type="SAM" id="MobiDB-lite"/>
    </source>
</evidence>
<dbReference type="Proteomes" id="UP001212841">
    <property type="component" value="Unassembled WGS sequence"/>
</dbReference>
<organism evidence="4 5">
    <name type="scientific">Rhizophlyctis rosea</name>
    <dbReference type="NCBI Taxonomy" id="64517"/>
    <lineage>
        <taxon>Eukaryota</taxon>
        <taxon>Fungi</taxon>
        <taxon>Fungi incertae sedis</taxon>
        <taxon>Chytridiomycota</taxon>
        <taxon>Chytridiomycota incertae sedis</taxon>
        <taxon>Chytridiomycetes</taxon>
        <taxon>Rhizophlyctidales</taxon>
        <taxon>Rhizophlyctidaceae</taxon>
        <taxon>Rhizophlyctis</taxon>
    </lineage>
</organism>
<dbReference type="AlphaFoldDB" id="A0AAD5SEY1"/>
<feature type="region of interest" description="Disordered" evidence="2">
    <location>
        <begin position="573"/>
        <end position="599"/>
    </location>
</feature>
<keyword evidence="5" id="KW-1185">Reference proteome</keyword>
<accession>A0AAD5SEY1</accession>
<feature type="coiled-coil region" evidence="1">
    <location>
        <begin position="352"/>
        <end position="386"/>
    </location>
</feature>
<name>A0AAD5SEY1_9FUNG</name>
<reference evidence="4" key="1">
    <citation type="submission" date="2020-05" db="EMBL/GenBank/DDBJ databases">
        <title>Phylogenomic resolution of chytrid fungi.</title>
        <authorList>
            <person name="Stajich J.E."/>
            <person name="Amses K."/>
            <person name="Simmons R."/>
            <person name="Seto K."/>
            <person name="Myers J."/>
            <person name="Bonds A."/>
            <person name="Quandt C.A."/>
            <person name="Barry K."/>
            <person name="Liu P."/>
            <person name="Grigoriev I."/>
            <person name="Longcore J.E."/>
            <person name="James T.Y."/>
        </authorList>
    </citation>
    <scope>NUCLEOTIDE SEQUENCE</scope>
    <source>
        <strain evidence="4">JEL0318</strain>
    </source>
</reference>
<evidence type="ECO:0000256" key="3">
    <source>
        <dbReference type="SAM" id="Phobius"/>
    </source>
</evidence>
<comment type="caution">
    <text evidence="4">The sequence shown here is derived from an EMBL/GenBank/DDBJ whole genome shotgun (WGS) entry which is preliminary data.</text>
</comment>
<evidence type="ECO:0000256" key="1">
    <source>
        <dbReference type="SAM" id="Coils"/>
    </source>
</evidence>
<keyword evidence="3" id="KW-0472">Membrane</keyword>
<feature type="coiled-coil region" evidence="1">
    <location>
        <begin position="444"/>
        <end position="471"/>
    </location>
</feature>
<feature type="region of interest" description="Disordered" evidence="2">
    <location>
        <begin position="409"/>
        <end position="432"/>
    </location>
</feature>
<feature type="non-terminal residue" evidence="4">
    <location>
        <position position="680"/>
    </location>
</feature>
<evidence type="ECO:0000313" key="4">
    <source>
        <dbReference type="EMBL" id="KAJ3052426.1"/>
    </source>
</evidence>
<keyword evidence="3" id="KW-1133">Transmembrane helix</keyword>
<keyword evidence="1" id="KW-0175">Coiled coil</keyword>
<feature type="coiled-coil region" evidence="1">
    <location>
        <begin position="154"/>
        <end position="217"/>
    </location>
</feature>
<evidence type="ECO:0000313" key="5">
    <source>
        <dbReference type="Proteomes" id="UP001212841"/>
    </source>
</evidence>
<feature type="coiled-coil region" evidence="1">
    <location>
        <begin position="270"/>
        <end position="297"/>
    </location>
</feature>